<dbReference type="InterPro" id="IPR010767">
    <property type="entry name" value="Phage_CGC-2007_Cje0229"/>
</dbReference>
<accession>A0A8S5MW87</accession>
<dbReference type="Pfam" id="PF07087">
    <property type="entry name" value="DUF1353"/>
    <property type="match status" value="1"/>
</dbReference>
<evidence type="ECO:0008006" key="2">
    <source>
        <dbReference type="Google" id="ProtNLM"/>
    </source>
</evidence>
<evidence type="ECO:0000313" key="1">
    <source>
        <dbReference type="EMBL" id="DAD86614.1"/>
    </source>
</evidence>
<proteinExistence type="predicted"/>
<sequence>MKKDHFSKLEVEPLDEFVEGRRVYRLTKDFTFTSEKYGVITVPAGFKTDFASVPAIVRSIFPTDGKYMEASIVHDYYYAYAIGTKKLADRIFKHAMKLSNVSTIRRWLMYWGVRLMGKGQYGKTVSHTPRGHIYQDIPREQVNPRKK</sequence>
<protein>
    <recommendedName>
        <fullName evidence="2">DUF1353 domain-containing protein</fullName>
    </recommendedName>
</protein>
<name>A0A8S5MW87_9CAUD</name>
<reference evidence="1" key="1">
    <citation type="journal article" date="2021" name="Proc. Natl. Acad. Sci. U.S.A.">
        <title>A Catalog of Tens of Thousands of Viruses from Human Metagenomes Reveals Hidden Associations with Chronic Diseases.</title>
        <authorList>
            <person name="Tisza M.J."/>
            <person name="Buck C.B."/>
        </authorList>
    </citation>
    <scope>NUCLEOTIDE SEQUENCE</scope>
    <source>
        <strain evidence="1">Ct3wi9</strain>
    </source>
</reference>
<organism evidence="1">
    <name type="scientific">Myoviridae sp. ct3wi9</name>
    <dbReference type="NCBI Taxonomy" id="2826610"/>
    <lineage>
        <taxon>Viruses</taxon>
        <taxon>Duplodnaviria</taxon>
        <taxon>Heunggongvirae</taxon>
        <taxon>Uroviricota</taxon>
        <taxon>Caudoviricetes</taxon>
    </lineage>
</organism>
<dbReference type="EMBL" id="BK015006">
    <property type="protein sequence ID" value="DAD86614.1"/>
    <property type="molecule type" value="Genomic_DNA"/>
</dbReference>